<keyword evidence="3" id="KW-1185">Reference proteome</keyword>
<reference evidence="2 3" key="1">
    <citation type="submission" date="2023-01" db="EMBL/GenBank/DDBJ databases">
        <title>Analysis of 21 Apiospora genomes using comparative genomics revels a genus with tremendous synthesis potential of carbohydrate active enzymes and secondary metabolites.</title>
        <authorList>
            <person name="Sorensen T."/>
        </authorList>
    </citation>
    <scope>NUCLEOTIDE SEQUENCE [LARGE SCALE GENOMIC DNA]</scope>
    <source>
        <strain evidence="2 3">CBS 20057</strain>
    </source>
</reference>
<organism evidence="2 3">
    <name type="scientific">Apiospora marii</name>
    <dbReference type="NCBI Taxonomy" id="335849"/>
    <lineage>
        <taxon>Eukaryota</taxon>
        <taxon>Fungi</taxon>
        <taxon>Dikarya</taxon>
        <taxon>Ascomycota</taxon>
        <taxon>Pezizomycotina</taxon>
        <taxon>Sordariomycetes</taxon>
        <taxon>Xylariomycetidae</taxon>
        <taxon>Amphisphaeriales</taxon>
        <taxon>Apiosporaceae</taxon>
        <taxon>Apiospora</taxon>
    </lineage>
</organism>
<feature type="compositionally biased region" description="Polar residues" evidence="1">
    <location>
        <begin position="1"/>
        <end position="26"/>
    </location>
</feature>
<feature type="region of interest" description="Disordered" evidence="1">
    <location>
        <begin position="163"/>
        <end position="213"/>
    </location>
</feature>
<gene>
    <name evidence="2" type="ORF">PG991_004446</name>
</gene>
<proteinExistence type="predicted"/>
<feature type="compositionally biased region" description="Low complexity" evidence="1">
    <location>
        <begin position="179"/>
        <end position="192"/>
    </location>
</feature>
<name>A0ABR1S7N2_9PEZI</name>
<evidence type="ECO:0000313" key="2">
    <source>
        <dbReference type="EMBL" id="KAK8027390.1"/>
    </source>
</evidence>
<sequence length="213" mass="21637">MDFVKQQISSAVKNASSGNSDPTNTHSGKDNNSNNDDPKSTTTVAAAQGDGQVPDPAKTITQTLGSLGAGGKDSSTPSGVDGLHIPADLSKQQLGRFGSQLGAAARAEQAQHPNKSAEAIGADTLKQVQDLQRQGQGQQGAVAALQGGLHQAAEKEALKGAVEQGRHFLTQQQKKEGLATTDTASTTAPASAIKPPVTRSTAAELGGDSADFS</sequence>
<evidence type="ECO:0000256" key="1">
    <source>
        <dbReference type="SAM" id="MobiDB-lite"/>
    </source>
</evidence>
<dbReference type="EMBL" id="JAQQWI010000007">
    <property type="protein sequence ID" value="KAK8027390.1"/>
    <property type="molecule type" value="Genomic_DNA"/>
</dbReference>
<protein>
    <submittedName>
        <fullName evidence="2">Uncharacterized protein</fullName>
    </submittedName>
</protein>
<evidence type="ECO:0000313" key="3">
    <source>
        <dbReference type="Proteomes" id="UP001396898"/>
    </source>
</evidence>
<accession>A0ABR1S7N2</accession>
<dbReference type="Proteomes" id="UP001396898">
    <property type="component" value="Unassembled WGS sequence"/>
</dbReference>
<comment type="caution">
    <text evidence="2">The sequence shown here is derived from an EMBL/GenBank/DDBJ whole genome shotgun (WGS) entry which is preliminary data.</text>
</comment>
<feature type="region of interest" description="Disordered" evidence="1">
    <location>
        <begin position="1"/>
        <end position="87"/>
    </location>
</feature>